<dbReference type="Proteomes" id="UP000327468">
    <property type="component" value="Chromosome 28"/>
</dbReference>
<proteinExistence type="predicted"/>
<dbReference type="Gene3D" id="3.10.20.90">
    <property type="entry name" value="Phosphatidylinositol 3-kinase Catalytic Subunit, Chain A, domain 1"/>
    <property type="match status" value="1"/>
</dbReference>
<feature type="domain" description="Ubiquitin-like" evidence="1">
    <location>
        <begin position="58"/>
        <end position="134"/>
    </location>
</feature>
<gene>
    <name evidence="2" type="ORF">PHYPO_G00163690</name>
</gene>
<evidence type="ECO:0000259" key="1">
    <source>
        <dbReference type="PROSITE" id="PS50053"/>
    </source>
</evidence>
<dbReference type="AlphaFoldDB" id="A0A5N5JKQ7"/>
<dbReference type="SUPFAM" id="SSF54236">
    <property type="entry name" value="Ubiquitin-like"/>
    <property type="match status" value="1"/>
</dbReference>
<reference evidence="2 3" key="1">
    <citation type="submission" date="2019-06" db="EMBL/GenBank/DDBJ databases">
        <title>A chromosome-scale genome assembly of the striped catfish, Pangasianodon hypophthalmus.</title>
        <authorList>
            <person name="Wen M."/>
            <person name="Zahm M."/>
            <person name="Roques C."/>
            <person name="Cabau C."/>
            <person name="Klopp C."/>
            <person name="Donnadieu C."/>
            <person name="Jouanno E."/>
            <person name="Avarre J.-C."/>
            <person name="Campet M."/>
            <person name="Ha T.T.T."/>
            <person name="Dugue R."/>
            <person name="Lampietro C."/>
            <person name="Louis A."/>
            <person name="Herpin A."/>
            <person name="Echchiki A."/>
            <person name="Berthelot C."/>
            <person name="Parey E."/>
            <person name="Roest-Crollius H."/>
            <person name="Braasch I."/>
            <person name="Postlethwait J."/>
            <person name="Bobe J."/>
            <person name="Montfort J."/>
            <person name="Bouchez O."/>
            <person name="Begum T."/>
            <person name="Schartl M."/>
            <person name="Guiguen Y."/>
        </authorList>
    </citation>
    <scope>NUCLEOTIDE SEQUENCE [LARGE SCALE GENOMIC DNA]</scope>
    <source>
        <strain evidence="2 3">Indonesia</strain>
        <tissue evidence="2">Blood</tissue>
    </source>
</reference>
<dbReference type="InterPro" id="IPR029071">
    <property type="entry name" value="Ubiquitin-like_domsf"/>
</dbReference>
<name>A0A5N5JKQ7_PANHP</name>
<comment type="caution">
    <text evidence="2">The sequence shown here is derived from an EMBL/GenBank/DDBJ whole genome shotgun (WGS) entry which is preliminary data.</text>
</comment>
<keyword evidence="3" id="KW-1185">Reference proteome</keyword>
<dbReference type="InterPro" id="IPR000626">
    <property type="entry name" value="Ubiquitin-like_dom"/>
</dbReference>
<evidence type="ECO:0000313" key="2">
    <source>
        <dbReference type="EMBL" id="KAB5518260.1"/>
    </source>
</evidence>
<dbReference type="EMBL" id="VFJC01000029">
    <property type="protein sequence ID" value="KAB5518260.1"/>
    <property type="molecule type" value="Genomic_DNA"/>
</dbReference>
<sequence>MSADVCSSECIDYIYQWTPAEEPVLCPENQLYEKFSHTTHSFLKVCDDAPGSPQPEKIDVTVFDPSKNIRIPFILKSTDTTDRLIRKYLQMRPKLVGTLNLAYNGKPVPGQKTLRELGVKPGAVFITFQRCFGG</sequence>
<evidence type="ECO:0000313" key="3">
    <source>
        <dbReference type="Proteomes" id="UP000327468"/>
    </source>
</evidence>
<protein>
    <recommendedName>
        <fullName evidence="1">Ubiquitin-like domain-containing protein</fullName>
    </recommendedName>
</protein>
<organism evidence="2 3">
    <name type="scientific">Pangasianodon hypophthalmus</name>
    <name type="common">Striped catfish</name>
    <name type="synonym">Helicophagus hypophthalmus</name>
    <dbReference type="NCBI Taxonomy" id="310915"/>
    <lineage>
        <taxon>Eukaryota</taxon>
        <taxon>Metazoa</taxon>
        <taxon>Chordata</taxon>
        <taxon>Craniata</taxon>
        <taxon>Vertebrata</taxon>
        <taxon>Euteleostomi</taxon>
        <taxon>Actinopterygii</taxon>
        <taxon>Neopterygii</taxon>
        <taxon>Teleostei</taxon>
        <taxon>Ostariophysi</taxon>
        <taxon>Siluriformes</taxon>
        <taxon>Pangasiidae</taxon>
        <taxon>Pangasianodon</taxon>
    </lineage>
</organism>
<accession>A0A5N5JKQ7</accession>
<dbReference type="PROSITE" id="PS50053">
    <property type="entry name" value="UBIQUITIN_2"/>
    <property type="match status" value="1"/>
</dbReference>